<dbReference type="RefSeq" id="WP_232498110.1">
    <property type="nucleotide sequence ID" value="NZ_BAAANH010000006.1"/>
</dbReference>
<accession>A0ABP4X332</accession>
<dbReference type="InterPro" id="IPR013222">
    <property type="entry name" value="Glyco_hyd_98_carb-bd"/>
</dbReference>
<dbReference type="InterPro" id="IPR040633">
    <property type="entry name" value="Gal_mutarotas_3"/>
</dbReference>
<evidence type="ECO:0000313" key="3">
    <source>
        <dbReference type="EMBL" id="GAA1767074.1"/>
    </source>
</evidence>
<dbReference type="SMART" id="SM00776">
    <property type="entry name" value="NPCBM"/>
    <property type="match status" value="2"/>
</dbReference>
<proteinExistence type="predicted"/>
<dbReference type="Gene3D" id="3.20.20.80">
    <property type="entry name" value="Glycosidases"/>
    <property type="match status" value="1"/>
</dbReference>
<name>A0ABP4X332_9MICO</name>
<dbReference type="SUPFAM" id="SSF49785">
    <property type="entry name" value="Galactose-binding domain-like"/>
    <property type="match status" value="2"/>
</dbReference>
<keyword evidence="1" id="KW-0732">Signal</keyword>
<reference evidence="4" key="1">
    <citation type="journal article" date="2019" name="Int. J. Syst. Evol. Microbiol.">
        <title>The Global Catalogue of Microorganisms (GCM) 10K type strain sequencing project: providing services to taxonomists for standard genome sequencing and annotation.</title>
        <authorList>
            <consortium name="The Broad Institute Genomics Platform"/>
            <consortium name="The Broad Institute Genome Sequencing Center for Infectious Disease"/>
            <person name="Wu L."/>
            <person name="Ma J."/>
        </authorList>
    </citation>
    <scope>NUCLEOTIDE SEQUENCE [LARGE SCALE GENOMIC DNA]</scope>
    <source>
        <strain evidence="4">JCM 14319</strain>
    </source>
</reference>
<dbReference type="Pfam" id="PF18080">
    <property type="entry name" value="Gal_mutarotas_3"/>
    <property type="match status" value="1"/>
</dbReference>
<comment type="caution">
    <text evidence="3">The sequence shown here is derived from an EMBL/GenBank/DDBJ whole genome shotgun (WGS) entry which is preliminary data.</text>
</comment>
<dbReference type="Proteomes" id="UP001500506">
    <property type="component" value="Unassembled WGS sequence"/>
</dbReference>
<dbReference type="Pfam" id="PF08305">
    <property type="entry name" value="NPCBM"/>
    <property type="match status" value="2"/>
</dbReference>
<dbReference type="Pfam" id="PF17974">
    <property type="entry name" value="GalBD_like"/>
    <property type="match status" value="1"/>
</dbReference>
<dbReference type="InterPro" id="IPR049314">
    <property type="entry name" value="GH101_dom-5"/>
</dbReference>
<dbReference type="Pfam" id="PF10633">
    <property type="entry name" value="NPCBM_assoc"/>
    <property type="match status" value="1"/>
</dbReference>
<dbReference type="Pfam" id="PF21466">
    <property type="entry name" value="GH101_dom-5"/>
    <property type="match status" value="1"/>
</dbReference>
<gene>
    <name evidence="3" type="ORF">GCM10009747_29340</name>
</gene>
<dbReference type="InterPro" id="IPR014718">
    <property type="entry name" value="GH-type_carb-bd"/>
</dbReference>
<keyword evidence="4" id="KW-1185">Reference proteome</keyword>
<feature type="domain" description="Glycosyl hydrolase family 98 putative carbohydrate-binding module" evidence="2">
    <location>
        <begin position="1320"/>
        <end position="1467"/>
    </location>
</feature>
<dbReference type="Gene3D" id="2.60.40.1180">
    <property type="entry name" value="Golgi alpha-mannosidase II"/>
    <property type="match status" value="1"/>
</dbReference>
<dbReference type="EMBL" id="BAAANH010000006">
    <property type="protein sequence ID" value="GAA1767074.1"/>
    <property type="molecule type" value="Genomic_DNA"/>
</dbReference>
<evidence type="ECO:0000256" key="1">
    <source>
        <dbReference type="SAM" id="SignalP"/>
    </source>
</evidence>
<protein>
    <submittedName>
        <fullName evidence="3">Endo-alpha-N-acetylgalactosaminidase family protein</fullName>
    </submittedName>
</protein>
<dbReference type="InterPro" id="IPR040502">
    <property type="entry name" value="GH101_dom-6"/>
</dbReference>
<sequence>MPSPGLIDRLGKIGLASVLAAGAMFPLAAAPAAAATTTGAATAAPAALDSGLADAQHLLRSGTLDVVVSAAFPQVVSYTHRATDASLAGNPAVLSQLTVNDTVQPVTVTSGVVDETSVDYVITPTNLDGVVIEARLSLDGEVVTLAATKITDPDAIVKSLRIPGHNLVSVSSAEAGASVAVANLSVNRNVSGDAFIPVTPATPLDAAPKGSNAIIANTSQLAAAFATNALYDTSSGPSNKDSGNFFRQAVADGAGGVQVGISSGPWLYRADRATTTEELPWVKVAITADANGDDTVDWQDGAIAMRDIRVAPFKGDETPDNVVTHIPFNFASQATHPFLRTLDDVKRISLATDGLGQVAMLKGYTSEGHDSANTDYGDNFNERAGGLDDLNTLAEKGEQWNASFGVHVNATEIYPEAKSFSDALANENSKGWNWLDQSYYMDQREDIVSGTLDERIGELADATNDNLDFVYVDVYYEHGWLAQKIQDSLVGHGFRVGSEWADKLSENNTWSHWANDEKYGGTDNKGVNSQILRFVNNSQADVWNPDAKLGATHIIEFEGWTGQKDFDGFLRNVWVANLPAKFLQHEEIMRWTPAQIDLTSGVSVTGATAAERHITVGGDTVLQGGTYLLPWASKDGTKVDKLYHYNPAGGSTTWSLTDEFAGAASLQLFELTDTGREKVADVPVVNGQVTIEADASQAYVLTTGTKSTEASALPKAAKFGDKSGVVDPGFNAGSLEAWNPTGGAAPLRDNLGRRFAQLGAEASSISQRLGGLEAGTYSVSAFVEVQPGKTRPTTLAVTVPGGSSESVTIDSSGATNYVAADDKNGTNLQRLRVLVDVPEGGARPTLTISSEAGDARVLIDDVRIVETSRADLADGAVYAEDFEDVDLGWGPFIKGNAGGSTDPRTHLAGRNEPFTQSGWNGRTFDMVLDGDWSLMAHEENRGLVYRTSEYTIPFEPGHSYRVSFDYQSSKAGEYAWVTGYDRAAGPIVTRSTAIGEVTETERFEQTVDASFCGDTFVGLQRLGSAAGADVIVDNLLVEDLGESSTIAACATLAGDLTPDVIEQGKTQEFVTTFTSDESAPIADVSVELEVPEGWTAVARDASTAANLPVRGTLTTHWDVVAPATADGSYDFVATAGYTTTTEPIGDRTVTSTTAVRTLPGPPQADVFASDHPWVSATNGWGPVERDRANGEQGEGDGPALTLNGVVYEKGLGAHAPSTVRYYVGGYCTAFTASVGIDDVQRTRGSVVFSVVADGRTVVTSPVLGPNSATFAIDADISGAQYVELVAGTTPDGNGNDHADWANAKFECSDTPGEPGDPEVPTGSVFVSDLPFVSSTNGWGPVERDQSNGEDVAGDGFPLTIGGVSFAKGLGTHADSNVKLALAGACSVFTATVGLDDSHDVKQNGDVIFIVKGDGVELTRTGVIGWNDPGVALNVDVSGVESLELIVDRNADDAGDDHADWGNAKLTCA</sequence>
<dbReference type="Gene3D" id="2.60.120.260">
    <property type="entry name" value="Galactose-binding domain-like"/>
    <property type="match status" value="2"/>
</dbReference>
<organism evidence="3 4">
    <name type="scientific">Agromyces humatus</name>
    <dbReference type="NCBI Taxonomy" id="279573"/>
    <lineage>
        <taxon>Bacteria</taxon>
        <taxon>Bacillati</taxon>
        <taxon>Actinomycetota</taxon>
        <taxon>Actinomycetes</taxon>
        <taxon>Micrococcales</taxon>
        <taxon>Microbacteriaceae</taxon>
        <taxon>Agromyces</taxon>
    </lineage>
</organism>
<dbReference type="InterPro" id="IPR018905">
    <property type="entry name" value="A-galactase_NEW3"/>
</dbReference>
<evidence type="ECO:0000259" key="2">
    <source>
        <dbReference type="SMART" id="SM00776"/>
    </source>
</evidence>
<feature type="chain" id="PRO_5046534044" evidence="1">
    <location>
        <begin position="35"/>
        <end position="1468"/>
    </location>
</feature>
<dbReference type="InterPro" id="IPR025706">
    <property type="entry name" value="Endoa_GalNAc"/>
</dbReference>
<dbReference type="InterPro" id="IPR038637">
    <property type="entry name" value="NPCBM_sf"/>
</dbReference>
<dbReference type="Gene3D" id="2.70.98.10">
    <property type="match status" value="1"/>
</dbReference>
<evidence type="ECO:0000313" key="4">
    <source>
        <dbReference type="Proteomes" id="UP001500506"/>
    </source>
</evidence>
<dbReference type="Pfam" id="PF12905">
    <property type="entry name" value="Glyco_hydro_101"/>
    <property type="match status" value="1"/>
</dbReference>
<dbReference type="InterPro" id="IPR035364">
    <property type="entry name" value="Beta_sandwich_GH101"/>
</dbReference>
<feature type="domain" description="Glycosyl hydrolase family 98 putative carbohydrate-binding module" evidence="2">
    <location>
        <begin position="1162"/>
        <end position="1307"/>
    </location>
</feature>
<dbReference type="CDD" id="cd14244">
    <property type="entry name" value="GH_101_like"/>
    <property type="match status" value="1"/>
</dbReference>
<feature type="signal peptide" evidence="1">
    <location>
        <begin position="1"/>
        <end position="34"/>
    </location>
</feature>
<dbReference type="InterPro" id="IPR008979">
    <property type="entry name" value="Galactose-bd-like_sf"/>
</dbReference>
<dbReference type="Gene3D" id="2.60.120.1060">
    <property type="entry name" value="NPCBM/NEW2 domain"/>
    <property type="match status" value="2"/>
</dbReference>
<dbReference type="InterPro" id="IPR013780">
    <property type="entry name" value="Glyco_hydro_b"/>
</dbReference>
<dbReference type="Pfam" id="PF17451">
    <property type="entry name" value="Glyco_hyd_101C"/>
    <property type="match status" value="1"/>
</dbReference>